<gene>
    <name evidence="1" type="ordered locus">MTR_3g020220</name>
</gene>
<evidence type="ECO:0000313" key="3">
    <source>
        <dbReference type="Proteomes" id="UP000002051"/>
    </source>
</evidence>
<sequence length="51" mass="5816">MFTKQTSLIIGSKHSPVKTRSTFSVDELISVDEALTADEWNIVMQEELNQF</sequence>
<organism evidence="1 3">
    <name type="scientific">Medicago truncatula</name>
    <name type="common">Barrel medic</name>
    <name type="synonym">Medicago tribuloides</name>
    <dbReference type="NCBI Taxonomy" id="3880"/>
    <lineage>
        <taxon>Eukaryota</taxon>
        <taxon>Viridiplantae</taxon>
        <taxon>Streptophyta</taxon>
        <taxon>Embryophyta</taxon>
        <taxon>Tracheophyta</taxon>
        <taxon>Spermatophyta</taxon>
        <taxon>Magnoliopsida</taxon>
        <taxon>eudicotyledons</taxon>
        <taxon>Gunneridae</taxon>
        <taxon>Pentapetalae</taxon>
        <taxon>rosids</taxon>
        <taxon>fabids</taxon>
        <taxon>Fabales</taxon>
        <taxon>Fabaceae</taxon>
        <taxon>Papilionoideae</taxon>
        <taxon>50 kb inversion clade</taxon>
        <taxon>NPAAA clade</taxon>
        <taxon>Hologalegina</taxon>
        <taxon>IRL clade</taxon>
        <taxon>Trifolieae</taxon>
        <taxon>Medicago</taxon>
    </lineage>
</organism>
<reference evidence="1 3" key="1">
    <citation type="journal article" date="2011" name="Nature">
        <title>The Medicago genome provides insight into the evolution of rhizobial symbioses.</title>
        <authorList>
            <person name="Young N.D."/>
            <person name="Debelle F."/>
            <person name="Oldroyd G.E."/>
            <person name="Geurts R."/>
            <person name="Cannon S.B."/>
            <person name="Udvardi M.K."/>
            <person name="Benedito V.A."/>
            <person name="Mayer K.F."/>
            <person name="Gouzy J."/>
            <person name="Schoof H."/>
            <person name="Van de Peer Y."/>
            <person name="Proost S."/>
            <person name="Cook D.R."/>
            <person name="Meyers B.C."/>
            <person name="Spannagl M."/>
            <person name="Cheung F."/>
            <person name="De Mita S."/>
            <person name="Krishnakumar V."/>
            <person name="Gundlach H."/>
            <person name="Zhou S."/>
            <person name="Mudge J."/>
            <person name="Bharti A.K."/>
            <person name="Murray J.D."/>
            <person name="Naoumkina M.A."/>
            <person name="Rosen B."/>
            <person name="Silverstein K.A."/>
            <person name="Tang H."/>
            <person name="Rombauts S."/>
            <person name="Zhao P.X."/>
            <person name="Zhou P."/>
            <person name="Barbe V."/>
            <person name="Bardou P."/>
            <person name="Bechner M."/>
            <person name="Bellec A."/>
            <person name="Berger A."/>
            <person name="Berges H."/>
            <person name="Bidwell S."/>
            <person name="Bisseling T."/>
            <person name="Choisne N."/>
            <person name="Couloux A."/>
            <person name="Denny R."/>
            <person name="Deshpande S."/>
            <person name="Dai X."/>
            <person name="Doyle J.J."/>
            <person name="Dudez A.M."/>
            <person name="Farmer A.D."/>
            <person name="Fouteau S."/>
            <person name="Franken C."/>
            <person name="Gibelin C."/>
            <person name="Gish J."/>
            <person name="Goldstein S."/>
            <person name="Gonzalez A.J."/>
            <person name="Green P.J."/>
            <person name="Hallab A."/>
            <person name="Hartog M."/>
            <person name="Hua A."/>
            <person name="Humphray S.J."/>
            <person name="Jeong D.H."/>
            <person name="Jing Y."/>
            <person name="Jocker A."/>
            <person name="Kenton S.M."/>
            <person name="Kim D.J."/>
            <person name="Klee K."/>
            <person name="Lai H."/>
            <person name="Lang C."/>
            <person name="Lin S."/>
            <person name="Macmil S.L."/>
            <person name="Magdelenat G."/>
            <person name="Matthews L."/>
            <person name="McCorrison J."/>
            <person name="Monaghan E.L."/>
            <person name="Mun J.H."/>
            <person name="Najar F.Z."/>
            <person name="Nicholson C."/>
            <person name="Noirot C."/>
            <person name="O'Bleness M."/>
            <person name="Paule C.R."/>
            <person name="Poulain J."/>
            <person name="Prion F."/>
            <person name="Qin B."/>
            <person name="Qu C."/>
            <person name="Retzel E.F."/>
            <person name="Riddle C."/>
            <person name="Sallet E."/>
            <person name="Samain S."/>
            <person name="Samson N."/>
            <person name="Sanders I."/>
            <person name="Saurat O."/>
            <person name="Scarpelli C."/>
            <person name="Schiex T."/>
            <person name="Segurens B."/>
            <person name="Severin A.J."/>
            <person name="Sherrier D.J."/>
            <person name="Shi R."/>
            <person name="Sims S."/>
            <person name="Singer S.R."/>
            <person name="Sinharoy S."/>
            <person name="Sterck L."/>
            <person name="Viollet A."/>
            <person name="Wang B.B."/>
            <person name="Wang K."/>
            <person name="Wang M."/>
            <person name="Wang X."/>
            <person name="Warfsmann J."/>
            <person name="Weissenbach J."/>
            <person name="White D.D."/>
            <person name="White J.D."/>
            <person name="Wiley G.B."/>
            <person name="Wincker P."/>
            <person name="Xing Y."/>
            <person name="Yang L."/>
            <person name="Yao Z."/>
            <person name="Ying F."/>
            <person name="Zhai J."/>
            <person name="Zhou L."/>
            <person name="Zuber A."/>
            <person name="Denarie J."/>
            <person name="Dixon R.A."/>
            <person name="May G.D."/>
            <person name="Schwartz D.C."/>
            <person name="Rogers J."/>
            <person name="Quetier F."/>
            <person name="Town C.D."/>
            <person name="Roe B.A."/>
        </authorList>
    </citation>
    <scope>NUCLEOTIDE SEQUENCE [LARGE SCALE GENOMIC DNA]</scope>
    <source>
        <strain evidence="1">A17</strain>
        <strain evidence="2 3">cv. Jemalong A17</strain>
    </source>
</reference>
<evidence type="ECO:0000313" key="1">
    <source>
        <dbReference type="EMBL" id="AES68987.1"/>
    </source>
</evidence>
<name>G7IZ13_MEDTR</name>
<reference evidence="2" key="3">
    <citation type="submission" date="2015-04" db="UniProtKB">
        <authorList>
            <consortium name="EnsemblPlants"/>
        </authorList>
    </citation>
    <scope>IDENTIFICATION</scope>
    <source>
        <strain evidence="2">cv. Jemalong A17</strain>
    </source>
</reference>
<reference evidence="1 3" key="2">
    <citation type="journal article" date="2014" name="BMC Genomics">
        <title>An improved genome release (version Mt4.0) for the model legume Medicago truncatula.</title>
        <authorList>
            <person name="Tang H."/>
            <person name="Krishnakumar V."/>
            <person name="Bidwell S."/>
            <person name="Rosen B."/>
            <person name="Chan A."/>
            <person name="Zhou S."/>
            <person name="Gentzbittel L."/>
            <person name="Childs K.L."/>
            <person name="Yandell M."/>
            <person name="Gundlach H."/>
            <person name="Mayer K.F."/>
            <person name="Schwartz D.C."/>
            <person name="Town C.D."/>
        </authorList>
    </citation>
    <scope>GENOME REANNOTATION</scope>
    <source>
        <strain evidence="2 3">cv. Jemalong A17</strain>
    </source>
</reference>
<keyword evidence="3" id="KW-1185">Reference proteome</keyword>
<dbReference type="EMBL" id="CM001219">
    <property type="protein sequence ID" value="AES68987.1"/>
    <property type="molecule type" value="Genomic_DNA"/>
</dbReference>
<evidence type="ECO:0000313" key="2">
    <source>
        <dbReference type="EnsemblPlants" id="AES68987"/>
    </source>
</evidence>
<dbReference type="PaxDb" id="3880-AES68987"/>
<accession>G7IZ13</accession>
<dbReference type="EnsemblPlants" id="AES68987">
    <property type="protein sequence ID" value="AES68987"/>
    <property type="gene ID" value="MTR_3g020220"/>
</dbReference>
<dbReference type="HOGENOM" id="CLU_3109398_0_0_1"/>
<protein>
    <submittedName>
        <fullName evidence="1 2">Uncharacterized protein</fullName>
    </submittedName>
</protein>
<dbReference type="AlphaFoldDB" id="G7IZ13"/>
<dbReference type="Proteomes" id="UP000002051">
    <property type="component" value="Chromosome 3"/>
</dbReference>
<proteinExistence type="predicted"/>